<dbReference type="PANTHER" id="PTHR10380">
    <property type="entry name" value="CUTICLE PROTEIN"/>
    <property type="match status" value="1"/>
</dbReference>
<dbReference type="PANTHER" id="PTHR10380:SF238">
    <property type="entry name" value="CUTICULAR PROTEIN 65EA-RELATED"/>
    <property type="match status" value="1"/>
</dbReference>
<dbReference type="PROSITE" id="PS00233">
    <property type="entry name" value="CHIT_BIND_RR_1"/>
    <property type="match status" value="1"/>
</dbReference>
<accession>B4LFD5</accession>
<dbReference type="InterPro" id="IPR031311">
    <property type="entry name" value="CHIT_BIND_RR_consensus"/>
</dbReference>
<name>B4LFD5_DROVI</name>
<dbReference type="HOGENOM" id="CLU_065450_3_1_1"/>
<dbReference type="InterPro" id="IPR000618">
    <property type="entry name" value="Insect_cuticle"/>
</dbReference>
<dbReference type="Pfam" id="PF00379">
    <property type="entry name" value="Chitin_bind_4"/>
    <property type="match status" value="1"/>
</dbReference>
<evidence type="ECO:0000256" key="3">
    <source>
        <dbReference type="SAM" id="SignalP"/>
    </source>
</evidence>
<feature type="chain" id="PRO_5006457185" description="Cuticular protein" evidence="3">
    <location>
        <begin position="35"/>
        <end position="147"/>
    </location>
</feature>
<evidence type="ECO:0000313" key="4">
    <source>
        <dbReference type="EMBL" id="EDW69233.2"/>
    </source>
</evidence>
<reference evidence="4 5" key="1">
    <citation type="journal article" date="2007" name="Nature">
        <title>Evolution of genes and genomes on the Drosophila phylogeny.</title>
        <authorList>
            <consortium name="Drosophila 12 Genomes Consortium"/>
            <person name="Clark A.G."/>
            <person name="Eisen M.B."/>
            <person name="Smith D.R."/>
            <person name="Bergman C.M."/>
            <person name="Oliver B."/>
            <person name="Markow T.A."/>
            <person name="Kaufman T.C."/>
            <person name="Kellis M."/>
            <person name="Gelbart W."/>
            <person name="Iyer V.N."/>
            <person name="Pollard D.A."/>
            <person name="Sackton T.B."/>
            <person name="Larracuente A.M."/>
            <person name="Singh N.D."/>
            <person name="Abad J.P."/>
            <person name="Abt D.N."/>
            <person name="Adryan B."/>
            <person name="Aguade M."/>
            <person name="Akashi H."/>
            <person name="Anderson W.W."/>
            <person name="Aquadro C.F."/>
            <person name="Ardell D.H."/>
            <person name="Arguello R."/>
            <person name="Artieri C.G."/>
            <person name="Barbash D.A."/>
            <person name="Barker D."/>
            <person name="Barsanti P."/>
            <person name="Batterham P."/>
            <person name="Batzoglou S."/>
            <person name="Begun D."/>
            <person name="Bhutkar A."/>
            <person name="Blanco E."/>
            <person name="Bosak S.A."/>
            <person name="Bradley R.K."/>
            <person name="Brand A.D."/>
            <person name="Brent M.R."/>
            <person name="Brooks A.N."/>
            <person name="Brown R.H."/>
            <person name="Butlin R.K."/>
            <person name="Caggese C."/>
            <person name="Calvi B.R."/>
            <person name="Bernardo de Carvalho A."/>
            <person name="Caspi A."/>
            <person name="Castrezana S."/>
            <person name="Celniker S.E."/>
            <person name="Chang J.L."/>
            <person name="Chapple C."/>
            <person name="Chatterji S."/>
            <person name="Chinwalla A."/>
            <person name="Civetta A."/>
            <person name="Clifton S.W."/>
            <person name="Comeron J.M."/>
            <person name="Costello J.C."/>
            <person name="Coyne J.A."/>
            <person name="Daub J."/>
            <person name="David R.G."/>
            <person name="Delcher A.L."/>
            <person name="Delehaunty K."/>
            <person name="Do C.B."/>
            <person name="Ebling H."/>
            <person name="Edwards K."/>
            <person name="Eickbush T."/>
            <person name="Evans J.D."/>
            <person name="Filipski A."/>
            <person name="Findeiss S."/>
            <person name="Freyhult E."/>
            <person name="Fulton L."/>
            <person name="Fulton R."/>
            <person name="Garcia A.C."/>
            <person name="Gardiner A."/>
            <person name="Garfield D.A."/>
            <person name="Garvin B.E."/>
            <person name="Gibson G."/>
            <person name="Gilbert D."/>
            <person name="Gnerre S."/>
            <person name="Godfrey J."/>
            <person name="Good R."/>
            <person name="Gotea V."/>
            <person name="Gravely B."/>
            <person name="Greenberg A.J."/>
            <person name="Griffiths-Jones S."/>
            <person name="Gross S."/>
            <person name="Guigo R."/>
            <person name="Gustafson E.A."/>
            <person name="Haerty W."/>
            <person name="Hahn M.W."/>
            <person name="Halligan D.L."/>
            <person name="Halpern A.L."/>
            <person name="Halter G.M."/>
            <person name="Han M.V."/>
            <person name="Heger A."/>
            <person name="Hillier L."/>
            <person name="Hinrichs A.S."/>
            <person name="Holmes I."/>
            <person name="Hoskins R.A."/>
            <person name="Hubisz M.J."/>
            <person name="Hultmark D."/>
            <person name="Huntley M.A."/>
            <person name="Jaffe D.B."/>
            <person name="Jagadeeshan S."/>
            <person name="Jeck W.R."/>
            <person name="Johnson J."/>
            <person name="Jones C.D."/>
            <person name="Jordan W.C."/>
            <person name="Karpen G.H."/>
            <person name="Kataoka E."/>
            <person name="Keightley P.D."/>
            <person name="Kheradpour P."/>
            <person name="Kirkness E.F."/>
            <person name="Koerich L.B."/>
            <person name="Kristiansen K."/>
            <person name="Kudrna D."/>
            <person name="Kulathinal R.J."/>
            <person name="Kumar S."/>
            <person name="Kwok R."/>
            <person name="Lander E."/>
            <person name="Langley C.H."/>
            <person name="Lapoint R."/>
            <person name="Lazzaro B.P."/>
            <person name="Lee S.J."/>
            <person name="Levesque L."/>
            <person name="Li R."/>
            <person name="Lin C.F."/>
            <person name="Lin M.F."/>
            <person name="Lindblad-Toh K."/>
            <person name="Llopart A."/>
            <person name="Long M."/>
            <person name="Low L."/>
            <person name="Lozovsky E."/>
            <person name="Lu J."/>
            <person name="Luo M."/>
            <person name="Machado C.A."/>
            <person name="Makalowski W."/>
            <person name="Marzo M."/>
            <person name="Matsuda M."/>
            <person name="Matzkin L."/>
            <person name="McAllister B."/>
            <person name="McBride C.S."/>
            <person name="McKernan B."/>
            <person name="McKernan K."/>
            <person name="Mendez-Lago M."/>
            <person name="Minx P."/>
            <person name="Mollenhauer M.U."/>
            <person name="Montooth K."/>
            <person name="Mount S.M."/>
            <person name="Mu X."/>
            <person name="Myers E."/>
            <person name="Negre B."/>
            <person name="Newfeld S."/>
            <person name="Nielsen R."/>
            <person name="Noor M.A."/>
            <person name="O'Grady P."/>
            <person name="Pachter L."/>
            <person name="Papaceit M."/>
            <person name="Parisi M.J."/>
            <person name="Parisi M."/>
            <person name="Parts L."/>
            <person name="Pedersen J.S."/>
            <person name="Pesole G."/>
            <person name="Phillippy A.M."/>
            <person name="Ponting C.P."/>
            <person name="Pop M."/>
            <person name="Porcelli D."/>
            <person name="Powell J.R."/>
            <person name="Prohaska S."/>
            <person name="Pruitt K."/>
            <person name="Puig M."/>
            <person name="Quesneville H."/>
            <person name="Ram K.R."/>
            <person name="Rand D."/>
            <person name="Rasmussen M.D."/>
            <person name="Reed L.K."/>
            <person name="Reenan R."/>
            <person name="Reily A."/>
            <person name="Remington K.A."/>
            <person name="Rieger T.T."/>
            <person name="Ritchie M.G."/>
            <person name="Robin C."/>
            <person name="Rogers Y.H."/>
            <person name="Rohde C."/>
            <person name="Rozas J."/>
            <person name="Rubenfield M.J."/>
            <person name="Ruiz A."/>
            <person name="Russo S."/>
            <person name="Salzberg S.L."/>
            <person name="Sanchez-Gracia A."/>
            <person name="Saranga D.J."/>
            <person name="Sato H."/>
            <person name="Schaeffer S.W."/>
            <person name="Schatz M.C."/>
            <person name="Schlenke T."/>
            <person name="Schwartz R."/>
            <person name="Segarra C."/>
            <person name="Singh R.S."/>
            <person name="Sirot L."/>
            <person name="Sirota M."/>
            <person name="Sisneros N.B."/>
            <person name="Smith C.D."/>
            <person name="Smith T.F."/>
            <person name="Spieth J."/>
            <person name="Stage D.E."/>
            <person name="Stark A."/>
            <person name="Stephan W."/>
            <person name="Strausberg R.L."/>
            <person name="Strempel S."/>
            <person name="Sturgill D."/>
            <person name="Sutton G."/>
            <person name="Sutton G.G."/>
            <person name="Tao W."/>
            <person name="Teichmann S."/>
            <person name="Tobari Y.N."/>
            <person name="Tomimura Y."/>
            <person name="Tsolas J.M."/>
            <person name="Valente V.L."/>
            <person name="Venter E."/>
            <person name="Venter J.C."/>
            <person name="Vicario S."/>
            <person name="Vieira F.G."/>
            <person name="Vilella A.J."/>
            <person name="Villasante A."/>
            <person name="Walenz B."/>
            <person name="Wang J."/>
            <person name="Wasserman M."/>
            <person name="Watts T."/>
            <person name="Wilson D."/>
            <person name="Wilson R.K."/>
            <person name="Wing R.A."/>
            <person name="Wolfner M.F."/>
            <person name="Wong A."/>
            <person name="Wong G.K."/>
            <person name="Wu C.I."/>
            <person name="Wu G."/>
            <person name="Yamamoto D."/>
            <person name="Yang H.P."/>
            <person name="Yang S.P."/>
            <person name="Yorke J.A."/>
            <person name="Yoshida K."/>
            <person name="Zdobnov E."/>
            <person name="Zhang P."/>
            <person name="Zhang Y."/>
            <person name="Zimin A.V."/>
            <person name="Baldwin J."/>
            <person name="Abdouelleil A."/>
            <person name="Abdulkadir J."/>
            <person name="Abebe A."/>
            <person name="Abera B."/>
            <person name="Abreu J."/>
            <person name="Acer S.C."/>
            <person name="Aftuck L."/>
            <person name="Alexander A."/>
            <person name="An P."/>
            <person name="Anderson E."/>
            <person name="Anderson S."/>
            <person name="Arachi H."/>
            <person name="Azer M."/>
            <person name="Bachantsang P."/>
            <person name="Barry A."/>
            <person name="Bayul T."/>
            <person name="Berlin A."/>
            <person name="Bessette D."/>
            <person name="Bloom T."/>
            <person name="Blye J."/>
            <person name="Boguslavskiy L."/>
            <person name="Bonnet C."/>
            <person name="Boukhgalter B."/>
            <person name="Bourzgui I."/>
            <person name="Brown A."/>
            <person name="Cahill P."/>
            <person name="Channer S."/>
            <person name="Cheshatsang Y."/>
            <person name="Chuda L."/>
            <person name="Citroen M."/>
            <person name="Collymore A."/>
            <person name="Cooke P."/>
            <person name="Costello M."/>
            <person name="D'Aco K."/>
            <person name="Daza R."/>
            <person name="De Haan G."/>
            <person name="DeGray S."/>
            <person name="DeMaso C."/>
            <person name="Dhargay N."/>
            <person name="Dooley K."/>
            <person name="Dooley E."/>
            <person name="Doricent M."/>
            <person name="Dorje P."/>
            <person name="Dorjee K."/>
            <person name="Dupes A."/>
            <person name="Elong R."/>
            <person name="Falk J."/>
            <person name="Farina A."/>
            <person name="Faro S."/>
            <person name="Ferguson D."/>
            <person name="Fisher S."/>
            <person name="Foley C.D."/>
            <person name="Franke A."/>
            <person name="Friedrich D."/>
            <person name="Gadbois L."/>
            <person name="Gearin G."/>
            <person name="Gearin C.R."/>
            <person name="Giannoukos G."/>
            <person name="Goode T."/>
            <person name="Graham J."/>
            <person name="Grandbois E."/>
            <person name="Grewal S."/>
            <person name="Gyaltsen K."/>
            <person name="Hafez N."/>
            <person name="Hagos B."/>
            <person name="Hall J."/>
            <person name="Henson C."/>
            <person name="Hollinger A."/>
            <person name="Honan T."/>
            <person name="Huard M.D."/>
            <person name="Hughes L."/>
            <person name="Hurhula B."/>
            <person name="Husby M.E."/>
            <person name="Kamat A."/>
            <person name="Kanga B."/>
            <person name="Kashin S."/>
            <person name="Khazanovich D."/>
            <person name="Kisner P."/>
            <person name="Lance K."/>
            <person name="Lara M."/>
            <person name="Lee W."/>
            <person name="Lennon N."/>
            <person name="Letendre F."/>
            <person name="LeVine R."/>
            <person name="Lipovsky A."/>
            <person name="Liu X."/>
            <person name="Liu J."/>
            <person name="Liu S."/>
            <person name="Lokyitsang T."/>
            <person name="Lokyitsang Y."/>
            <person name="Lubonja R."/>
            <person name="Lui A."/>
            <person name="MacDonald P."/>
            <person name="Magnisalis V."/>
            <person name="Maru K."/>
            <person name="Matthews C."/>
            <person name="McCusker W."/>
            <person name="McDonough S."/>
            <person name="Mehta T."/>
            <person name="Meldrim J."/>
            <person name="Meneus L."/>
            <person name="Mihai O."/>
            <person name="Mihalev A."/>
            <person name="Mihova T."/>
            <person name="Mittelman R."/>
            <person name="Mlenga V."/>
            <person name="Montmayeur A."/>
            <person name="Mulrain L."/>
            <person name="Navidi A."/>
            <person name="Naylor J."/>
            <person name="Negash T."/>
            <person name="Nguyen T."/>
            <person name="Nguyen N."/>
            <person name="Nicol R."/>
            <person name="Norbu C."/>
            <person name="Norbu N."/>
            <person name="Novod N."/>
            <person name="O'Neill B."/>
            <person name="Osman S."/>
            <person name="Markiewicz E."/>
            <person name="Oyono O.L."/>
            <person name="Patti C."/>
            <person name="Phunkhang P."/>
            <person name="Pierre F."/>
            <person name="Priest M."/>
            <person name="Raghuraman S."/>
            <person name="Rege F."/>
            <person name="Reyes R."/>
            <person name="Rise C."/>
            <person name="Rogov P."/>
            <person name="Ross K."/>
            <person name="Ryan E."/>
            <person name="Settipalli S."/>
            <person name="Shea T."/>
            <person name="Sherpa N."/>
            <person name="Shi L."/>
            <person name="Shih D."/>
            <person name="Sparrow T."/>
            <person name="Spaulding J."/>
            <person name="Stalker J."/>
            <person name="Stange-Thomann N."/>
            <person name="Stavropoulos S."/>
            <person name="Stone C."/>
            <person name="Strader C."/>
            <person name="Tesfaye S."/>
            <person name="Thomson T."/>
            <person name="Thoulutsang Y."/>
            <person name="Thoulutsang D."/>
            <person name="Topham K."/>
            <person name="Topping I."/>
            <person name="Tsamla T."/>
            <person name="Vassiliev H."/>
            <person name="Vo A."/>
            <person name="Wangchuk T."/>
            <person name="Wangdi T."/>
            <person name="Weiand M."/>
            <person name="Wilkinson J."/>
            <person name="Wilson A."/>
            <person name="Yadav S."/>
            <person name="Young G."/>
            <person name="Yu Q."/>
            <person name="Zembek L."/>
            <person name="Zhong D."/>
            <person name="Zimmer A."/>
            <person name="Zwirko Z."/>
            <person name="Jaffe D.B."/>
            <person name="Alvarez P."/>
            <person name="Brockman W."/>
            <person name="Butler J."/>
            <person name="Chin C."/>
            <person name="Gnerre S."/>
            <person name="Grabherr M."/>
            <person name="Kleber M."/>
            <person name="Mauceli E."/>
            <person name="MacCallum I."/>
        </authorList>
    </citation>
    <scope>NUCLEOTIDE SEQUENCE [LARGE SCALE GENOMIC DNA]</scope>
    <source>
        <strain evidence="5">Tucson 15010-1051.87</strain>
    </source>
</reference>
<dbReference type="KEGG" id="dvi:6623787"/>
<dbReference type="EMBL" id="CH940647">
    <property type="protein sequence ID" value="EDW69233.2"/>
    <property type="molecule type" value="Genomic_DNA"/>
</dbReference>
<dbReference type="GO" id="GO:0062129">
    <property type="term" value="C:chitin-based extracellular matrix"/>
    <property type="evidence" value="ECO:0007669"/>
    <property type="project" value="TreeGrafter"/>
</dbReference>
<keyword evidence="3" id="KW-0732">Signal</keyword>
<gene>
    <name evidence="4" type="primary">Dvir\GJ12239</name>
    <name evidence="4" type="ORF">Dvir_GJ12239</name>
</gene>
<dbReference type="FunCoup" id="B4LFD5">
    <property type="interactions" value="37"/>
</dbReference>
<dbReference type="OrthoDB" id="6493579at2759"/>
<organism evidence="4 5">
    <name type="scientific">Drosophila virilis</name>
    <name type="common">Fruit fly</name>
    <dbReference type="NCBI Taxonomy" id="7244"/>
    <lineage>
        <taxon>Eukaryota</taxon>
        <taxon>Metazoa</taxon>
        <taxon>Ecdysozoa</taxon>
        <taxon>Arthropoda</taxon>
        <taxon>Hexapoda</taxon>
        <taxon>Insecta</taxon>
        <taxon>Pterygota</taxon>
        <taxon>Neoptera</taxon>
        <taxon>Endopterygota</taxon>
        <taxon>Diptera</taxon>
        <taxon>Brachycera</taxon>
        <taxon>Muscomorpha</taxon>
        <taxon>Ephydroidea</taxon>
        <taxon>Drosophilidae</taxon>
        <taxon>Drosophila</taxon>
    </lineage>
</organism>
<dbReference type="InterPro" id="IPR050468">
    <property type="entry name" value="Cuticle_Struct_Prot"/>
</dbReference>
<dbReference type="STRING" id="7244.B4LFD5"/>
<dbReference type="InParanoid" id="B4LFD5"/>
<dbReference type="eggNOG" id="ENOG502T6PP">
    <property type="taxonomic scope" value="Eukaryota"/>
</dbReference>
<protein>
    <recommendedName>
        <fullName evidence="6">Cuticular protein</fullName>
    </recommendedName>
</protein>
<dbReference type="AlphaFoldDB" id="B4LFD5"/>
<evidence type="ECO:0000256" key="1">
    <source>
        <dbReference type="ARBA" id="ARBA00022460"/>
    </source>
</evidence>
<dbReference type="PROSITE" id="PS51155">
    <property type="entry name" value="CHIT_BIND_RR_2"/>
    <property type="match status" value="1"/>
</dbReference>
<proteinExistence type="predicted"/>
<evidence type="ECO:0008006" key="6">
    <source>
        <dbReference type="Google" id="ProtNLM"/>
    </source>
</evidence>
<dbReference type="GO" id="GO:0008010">
    <property type="term" value="F:structural constituent of chitin-based larval cuticle"/>
    <property type="evidence" value="ECO:0007669"/>
    <property type="project" value="TreeGrafter"/>
</dbReference>
<keyword evidence="1 2" id="KW-0193">Cuticle</keyword>
<sequence length="147" mass="16330">MDTEFTLRPTSKANTSNTMYRLFLLAALLACVAAAPRPGPDAQITKFNTQAETDGTYSYEIENSENTVISEQGQGAVYAKGFYSYVSPEGIPIQVSYVADENGFQPQSDQLPTPPPIPDYILRAIEFIQQHPTPEEVLDREVRARQI</sequence>
<dbReference type="Proteomes" id="UP000008792">
    <property type="component" value="Unassembled WGS sequence"/>
</dbReference>
<keyword evidence="5" id="KW-1185">Reference proteome</keyword>
<evidence type="ECO:0000313" key="5">
    <source>
        <dbReference type="Proteomes" id="UP000008792"/>
    </source>
</evidence>
<evidence type="ECO:0000256" key="2">
    <source>
        <dbReference type="PROSITE-ProRule" id="PRU00497"/>
    </source>
</evidence>
<feature type="signal peptide" evidence="3">
    <location>
        <begin position="1"/>
        <end position="34"/>
    </location>
</feature>